<protein>
    <submittedName>
        <fullName evidence="1">Uncharacterized protein</fullName>
    </submittedName>
</protein>
<organism evidence="1">
    <name type="scientific">Ignisphaera aggregans</name>
    <dbReference type="NCBI Taxonomy" id="334771"/>
    <lineage>
        <taxon>Archaea</taxon>
        <taxon>Thermoproteota</taxon>
        <taxon>Thermoprotei</taxon>
        <taxon>Desulfurococcales</taxon>
        <taxon>Desulfurococcaceae</taxon>
        <taxon>Ignisphaera</taxon>
    </lineage>
</organism>
<accession>A0A7J2U1E9</accession>
<evidence type="ECO:0000313" key="1">
    <source>
        <dbReference type="EMBL" id="HEM66147.1"/>
    </source>
</evidence>
<name>A0A7J2U1E9_9CREN</name>
<dbReference type="EMBL" id="DSEU01000004">
    <property type="protein sequence ID" value="HEM66147.1"/>
    <property type="molecule type" value="Genomic_DNA"/>
</dbReference>
<sequence>MSAVSYNDVVESLLKLHKCYRVQGFLDMDIINRVDFFSKPRAALALAAMLWVINLAKRNIIGYSDIVAIERRIASFLVKSDASEIEFLKKLLELTPSRLGLDITSVSRRCMVDHQKLVDVIKLLNLIKEVISLAPIANQMQISESQKKSRTPCLNDDEMLPSTNAIADTLTKMIYSELENMKKLLDDPYFIHVMDIMGKKIKVGQLKPSDIVAFSLVILAILRYRKEMQVCIEPGIDVEALCRKIYNDLIYTGADPTTSDIYALYQELSMRSIIRK</sequence>
<comment type="caution">
    <text evidence="1">The sequence shown here is derived from an EMBL/GenBank/DDBJ whole genome shotgun (WGS) entry which is preliminary data.</text>
</comment>
<dbReference type="AlphaFoldDB" id="A0A7J2U1E9"/>
<reference evidence="1" key="1">
    <citation type="journal article" date="2020" name="mSystems">
        <title>Genome- and Community-Level Interaction Insights into Carbon Utilization and Element Cycling Functions of Hydrothermarchaeota in Hydrothermal Sediment.</title>
        <authorList>
            <person name="Zhou Z."/>
            <person name="Liu Y."/>
            <person name="Xu W."/>
            <person name="Pan J."/>
            <person name="Luo Z.H."/>
            <person name="Li M."/>
        </authorList>
    </citation>
    <scope>NUCLEOTIDE SEQUENCE [LARGE SCALE GENOMIC DNA]</scope>
    <source>
        <strain evidence="1">SpSt-125</strain>
    </source>
</reference>
<gene>
    <name evidence="1" type="ORF">ENO26_00990</name>
</gene>
<proteinExistence type="predicted"/>